<dbReference type="AlphaFoldDB" id="A0AAN8UFS0"/>
<comment type="caution">
    <text evidence="2">The sequence shown here is derived from an EMBL/GenBank/DDBJ whole genome shotgun (WGS) entry which is preliminary data.</text>
</comment>
<dbReference type="PANTHER" id="PTHR34281:SF7">
    <property type="entry name" value="PROTEIN EARLY FLOWERING 3"/>
    <property type="match status" value="1"/>
</dbReference>
<dbReference type="EMBL" id="JBAMMX010000028">
    <property type="protein sequence ID" value="KAK6911974.1"/>
    <property type="molecule type" value="Genomic_DNA"/>
</dbReference>
<protein>
    <recommendedName>
        <fullName evidence="4">Protein EARLY FLOWERING 3</fullName>
    </recommendedName>
</protein>
<name>A0AAN8UFS0_9MAGN</name>
<accession>A0AAN8UFS0</accession>
<feature type="compositionally biased region" description="Basic and acidic residues" evidence="1">
    <location>
        <begin position="1"/>
        <end position="10"/>
    </location>
</feature>
<feature type="region of interest" description="Disordered" evidence="1">
    <location>
        <begin position="1"/>
        <end position="33"/>
    </location>
</feature>
<feature type="compositionally biased region" description="Polar residues" evidence="1">
    <location>
        <begin position="477"/>
        <end position="487"/>
    </location>
</feature>
<sequence length="762" mass="83413">MKGGKDEEKLMGPLFPRLHVNDTEKGGPRAPPRNKMALYEQFSIPSQRFSSKPSSMLPLLPNNGGSFVHSTSSSDGIGPERNMLPHFCNSSPAQLVEKHHSHCSGGVNQKAMMGNFERKSAKPTSYHTVIAPGHFASTMKSNSFQLNNFSNLKDSSLKKQWKEDDFAVPGITLQGLSQHSGNSQHGMDNGKFDYLSTKHTAQFESSLAKQLSLENFDPMLRKIVRSQTEGNAKVAHANQSHNEQPASILSTRTKILSDASLNQMVEENFLDSRSHVHASSNRETRVISVDGLGRSHNTNGLYYQNCTAQQNNMAPRERCMQNKSTLDLGSESCSQKQLKGDRRNSSEIENIGGCCEVEESEPLQGDLDKRDDVSETSMVDSAARLGISPDDVVGVIGQKQFWSARRAIVNQQRVFAVQVFELHRLIKVQKLIAGSPDLLLEDNQNMSKLKASPEKKTLEYIVEAPSVMQKDEPRKPTATTECRTNDTVPKPPLPSLKNDTNKGLVTVRSNCGLSSSNALAASVATDVKLPSWCFHPPHGNQWLVPVMSPSEGLIYKPYSGPCPPAGGFMAPTYGGCGLTPLGGDMMNTAHGVPASDHQGIGIFPGTPPLCQAYFPPYGMPVMNPSLLGSVEHTSPFIGLHSNKTLDQSSVGHINFIHYQRSCNMSSQKSEANSYCVGKKFQASKDSDMQGSTASSPLERVQGDALPLFPMAPADQVSEQMTQMHSVEPPTRVIKVVPHNPRSASESAARIFRSIQQERKQYE</sequence>
<gene>
    <name evidence="2" type="ORF">RJ641_024067</name>
</gene>
<feature type="region of interest" description="Disordered" evidence="1">
    <location>
        <begin position="469"/>
        <end position="501"/>
    </location>
</feature>
<keyword evidence="3" id="KW-1185">Reference proteome</keyword>
<organism evidence="2 3">
    <name type="scientific">Dillenia turbinata</name>
    <dbReference type="NCBI Taxonomy" id="194707"/>
    <lineage>
        <taxon>Eukaryota</taxon>
        <taxon>Viridiplantae</taxon>
        <taxon>Streptophyta</taxon>
        <taxon>Embryophyta</taxon>
        <taxon>Tracheophyta</taxon>
        <taxon>Spermatophyta</taxon>
        <taxon>Magnoliopsida</taxon>
        <taxon>eudicotyledons</taxon>
        <taxon>Gunneridae</taxon>
        <taxon>Pentapetalae</taxon>
        <taxon>Dilleniales</taxon>
        <taxon>Dilleniaceae</taxon>
        <taxon>Dillenia</taxon>
    </lineage>
</organism>
<dbReference type="PANTHER" id="PTHR34281">
    <property type="entry name" value="PROTEIN EARLY FLOWERING 3"/>
    <property type="match status" value="1"/>
</dbReference>
<proteinExistence type="predicted"/>
<dbReference type="Proteomes" id="UP001370490">
    <property type="component" value="Unassembled WGS sequence"/>
</dbReference>
<evidence type="ECO:0000313" key="3">
    <source>
        <dbReference type="Proteomes" id="UP001370490"/>
    </source>
</evidence>
<dbReference type="GO" id="GO:2000028">
    <property type="term" value="P:regulation of photoperiodism, flowering"/>
    <property type="evidence" value="ECO:0007669"/>
    <property type="project" value="InterPro"/>
</dbReference>
<reference evidence="2 3" key="1">
    <citation type="submission" date="2023-12" db="EMBL/GenBank/DDBJ databases">
        <title>A high-quality genome assembly for Dillenia turbinata (Dilleniales).</title>
        <authorList>
            <person name="Chanderbali A."/>
        </authorList>
    </citation>
    <scope>NUCLEOTIDE SEQUENCE [LARGE SCALE GENOMIC DNA]</scope>
    <source>
        <strain evidence="2">LSX21</strain>
        <tissue evidence="2">Leaf</tissue>
    </source>
</reference>
<evidence type="ECO:0000313" key="2">
    <source>
        <dbReference type="EMBL" id="KAK6911974.1"/>
    </source>
</evidence>
<feature type="region of interest" description="Disordered" evidence="1">
    <location>
        <begin position="738"/>
        <end position="762"/>
    </location>
</feature>
<evidence type="ECO:0000256" key="1">
    <source>
        <dbReference type="SAM" id="MobiDB-lite"/>
    </source>
</evidence>
<evidence type="ECO:0008006" key="4">
    <source>
        <dbReference type="Google" id="ProtNLM"/>
    </source>
</evidence>
<dbReference type="InterPro" id="IPR039319">
    <property type="entry name" value="ELF3-like"/>
</dbReference>